<comment type="similarity">
    <text evidence="1">Belongs to the DegT/DnrJ/EryC1 family.</text>
</comment>
<evidence type="ECO:0000313" key="3">
    <source>
        <dbReference type="Proteomes" id="UP000274920"/>
    </source>
</evidence>
<keyword evidence="1" id="KW-0663">Pyridoxal phosphate</keyword>
<organism evidence="2 3">
    <name type="scientific">Schaedlerella arabinosiphila</name>
    <dbReference type="NCBI Taxonomy" id="2044587"/>
    <lineage>
        <taxon>Bacteria</taxon>
        <taxon>Bacillati</taxon>
        <taxon>Bacillota</taxon>
        <taxon>Clostridia</taxon>
        <taxon>Lachnospirales</taxon>
        <taxon>Lachnospiraceae</taxon>
        <taxon>Schaedlerella</taxon>
    </lineage>
</organism>
<dbReference type="GO" id="GO:0000271">
    <property type="term" value="P:polysaccharide biosynthetic process"/>
    <property type="evidence" value="ECO:0007669"/>
    <property type="project" value="TreeGrafter"/>
</dbReference>
<gene>
    <name evidence="2" type="ORF">EBB54_14830</name>
</gene>
<dbReference type="EMBL" id="RHJS01000002">
    <property type="protein sequence ID" value="RRK35365.1"/>
    <property type="molecule type" value="Genomic_DNA"/>
</dbReference>
<dbReference type="PANTHER" id="PTHR30244">
    <property type="entry name" value="TRANSAMINASE"/>
    <property type="match status" value="1"/>
</dbReference>
<sequence>MTEAAAKSIREEPRFRGIKQFHNRRAEPAAPILYGEALEYVSKALEPGAAGEHTEALEEETARLIGVKHGAAFSSGTAALHMAVRLAAEKIYGSGDCGVGCGNDIFGSRVYGKGGALSGRRVFCSDLTSSAMVNPVLYEGGEPIFIDASPWDWGMDPEALELAFDRYPDVKLVIMAHIYGFPGQVRRVKEICEKHGALLIEDACESFGAVIDGKQTGSFGNYGVLSFGNGQLMTGTGGGMLLTNDSWEDRKARRLETQSFSSAFGCRDSRWIYGAPLGDAAAGIIHGQMKHLDAHIAKKKAIYERYEEHFSEDMMLLNPIGKGTKPNYRMSCMTVESSIIFKETRSEREYEYQSQHGTAAPMEILDALEAFGIQGRPLWKPMHMQPIFRNCDQITLDGSRREYEKTKQDAFWVRSNESGDIFRNGLCLPSDVRMTEEEQERVIDIVVSCYNRREMDRGLWCAI</sequence>
<dbReference type="Gene3D" id="3.90.1150.10">
    <property type="entry name" value="Aspartate Aminotransferase, domain 1"/>
    <property type="match status" value="1"/>
</dbReference>
<dbReference type="InterPro" id="IPR015422">
    <property type="entry name" value="PyrdxlP-dep_Trfase_small"/>
</dbReference>
<evidence type="ECO:0000313" key="2">
    <source>
        <dbReference type="EMBL" id="RRK35365.1"/>
    </source>
</evidence>
<dbReference type="PANTHER" id="PTHR30244:SF34">
    <property type="entry name" value="DTDP-4-AMINO-4,6-DIDEOXYGALACTOSE TRANSAMINASE"/>
    <property type="match status" value="1"/>
</dbReference>
<dbReference type="SUPFAM" id="SSF53383">
    <property type="entry name" value="PLP-dependent transferases"/>
    <property type="match status" value="1"/>
</dbReference>
<dbReference type="Gene3D" id="3.40.640.10">
    <property type="entry name" value="Type I PLP-dependent aspartate aminotransferase-like (Major domain)"/>
    <property type="match status" value="1"/>
</dbReference>
<dbReference type="Pfam" id="PF01041">
    <property type="entry name" value="DegT_DnrJ_EryC1"/>
    <property type="match status" value="1"/>
</dbReference>
<dbReference type="GO" id="GO:0008483">
    <property type="term" value="F:transaminase activity"/>
    <property type="evidence" value="ECO:0007669"/>
    <property type="project" value="TreeGrafter"/>
</dbReference>
<proteinExistence type="inferred from homology"/>
<evidence type="ECO:0000256" key="1">
    <source>
        <dbReference type="RuleBase" id="RU004508"/>
    </source>
</evidence>
<dbReference type="InterPro" id="IPR015421">
    <property type="entry name" value="PyrdxlP-dep_Trfase_major"/>
</dbReference>
<protein>
    <recommendedName>
        <fullName evidence="4">Aminotransferase DegT</fullName>
    </recommendedName>
</protein>
<dbReference type="GO" id="GO:0030170">
    <property type="term" value="F:pyridoxal phosphate binding"/>
    <property type="evidence" value="ECO:0007669"/>
    <property type="project" value="TreeGrafter"/>
</dbReference>
<keyword evidence="3" id="KW-1185">Reference proteome</keyword>
<comment type="caution">
    <text evidence="2">The sequence shown here is derived from an EMBL/GenBank/DDBJ whole genome shotgun (WGS) entry which is preliminary data.</text>
</comment>
<reference evidence="2" key="1">
    <citation type="submission" date="2018-10" db="EMBL/GenBank/DDBJ databases">
        <title>Schaedlerella arabinophila gen. nov. sp. nov., isolated from the mouse intestinal tract and comparative analysis with the genome of the closely related altered Schaedler flora strain ASF502.</title>
        <authorList>
            <person name="Miyake S."/>
            <person name="Soh M."/>
            <person name="Seedorf H."/>
        </authorList>
    </citation>
    <scope>NUCLEOTIDE SEQUENCE [LARGE SCALE GENOMIC DNA]</scope>
    <source>
        <strain evidence="2">DSM 106076</strain>
    </source>
</reference>
<name>A0A3R8M3U6_9FIRM</name>
<dbReference type="InterPro" id="IPR000653">
    <property type="entry name" value="DegT/StrS_aminotransferase"/>
</dbReference>
<dbReference type="Proteomes" id="UP000274920">
    <property type="component" value="Unassembled WGS sequence"/>
</dbReference>
<accession>A0A3R8M3U6</accession>
<dbReference type="AlphaFoldDB" id="A0A3R8M3U6"/>
<dbReference type="InterPro" id="IPR015424">
    <property type="entry name" value="PyrdxlP-dep_Trfase"/>
</dbReference>
<evidence type="ECO:0008006" key="4">
    <source>
        <dbReference type="Google" id="ProtNLM"/>
    </source>
</evidence>